<protein>
    <submittedName>
        <fullName evidence="2">Uncharacterized protein</fullName>
    </submittedName>
</protein>
<sequence length="69" mass="8023">MGRGRGRLEDDDGSFWQRRRQLLKMRVAASTMDRRRRPLEDDVNGFSSLEDDRRCEGLEDDGRLPVLGT</sequence>
<name>A0AAV2DCL3_9ROSI</name>
<dbReference type="Proteomes" id="UP001497516">
    <property type="component" value="Chromosome 2"/>
</dbReference>
<gene>
    <name evidence="2" type="ORF">LTRI10_LOCUS13627</name>
</gene>
<organism evidence="2 3">
    <name type="scientific">Linum trigynum</name>
    <dbReference type="NCBI Taxonomy" id="586398"/>
    <lineage>
        <taxon>Eukaryota</taxon>
        <taxon>Viridiplantae</taxon>
        <taxon>Streptophyta</taxon>
        <taxon>Embryophyta</taxon>
        <taxon>Tracheophyta</taxon>
        <taxon>Spermatophyta</taxon>
        <taxon>Magnoliopsida</taxon>
        <taxon>eudicotyledons</taxon>
        <taxon>Gunneridae</taxon>
        <taxon>Pentapetalae</taxon>
        <taxon>rosids</taxon>
        <taxon>fabids</taxon>
        <taxon>Malpighiales</taxon>
        <taxon>Linaceae</taxon>
        <taxon>Linum</taxon>
    </lineage>
</organism>
<evidence type="ECO:0000313" key="3">
    <source>
        <dbReference type="Proteomes" id="UP001497516"/>
    </source>
</evidence>
<dbReference type="AlphaFoldDB" id="A0AAV2DCL3"/>
<evidence type="ECO:0000313" key="2">
    <source>
        <dbReference type="EMBL" id="CAL1371571.1"/>
    </source>
</evidence>
<reference evidence="2 3" key="1">
    <citation type="submission" date="2024-04" db="EMBL/GenBank/DDBJ databases">
        <authorList>
            <person name="Fracassetti M."/>
        </authorList>
    </citation>
    <scope>NUCLEOTIDE SEQUENCE [LARGE SCALE GENOMIC DNA]</scope>
</reference>
<dbReference type="EMBL" id="OZ034815">
    <property type="protein sequence ID" value="CAL1371571.1"/>
    <property type="molecule type" value="Genomic_DNA"/>
</dbReference>
<feature type="region of interest" description="Disordered" evidence="1">
    <location>
        <begin position="33"/>
        <end position="69"/>
    </location>
</feature>
<evidence type="ECO:0000256" key="1">
    <source>
        <dbReference type="SAM" id="MobiDB-lite"/>
    </source>
</evidence>
<accession>A0AAV2DCL3</accession>
<proteinExistence type="predicted"/>
<feature type="compositionally biased region" description="Basic and acidic residues" evidence="1">
    <location>
        <begin position="50"/>
        <end position="63"/>
    </location>
</feature>
<keyword evidence="3" id="KW-1185">Reference proteome</keyword>